<organism evidence="1 2">
    <name type="scientific">Desulfomicrobium macestii</name>
    <dbReference type="NCBI Taxonomy" id="90731"/>
    <lineage>
        <taxon>Bacteria</taxon>
        <taxon>Pseudomonadati</taxon>
        <taxon>Thermodesulfobacteriota</taxon>
        <taxon>Desulfovibrionia</taxon>
        <taxon>Desulfovibrionales</taxon>
        <taxon>Desulfomicrobiaceae</taxon>
        <taxon>Desulfomicrobium</taxon>
    </lineage>
</organism>
<name>A0ABR9H1L3_9BACT</name>
<accession>A0ABR9H1L3</accession>
<dbReference type="RefSeq" id="WP_192623179.1">
    <property type="nucleotide sequence ID" value="NZ_JADBGG010000007.1"/>
</dbReference>
<evidence type="ECO:0000313" key="2">
    <source>
        <dbReference type="Proteomes" id="UP000639010"/>
    </source>
</evidence>
<dbReference type="Proteomes" id="UP000639010">
    <property type="component" value="Unassembled WGS sequence"/>
</dbReference>
<dbReference type="EMBL" id="JADBGG010000007">
    <property type="protein sequence ID" value="MBE1424595.1"/>
    <property type="molecule type" value="Genomic_DNA"/>
</dbReference>
<protein>
    <submittedName>
        <fullName evidence="1">Uncharacterized protein</fullName>
    </submittedName>
</protein>
<sequence length="90" mass="10678">MPFETAYFLLIINPKDHYWMTLGFDTFKIRYYGTKKDKLLKDKLEPRKKIAHNVSRTAQITRNGSDTEQKLLLRTGVAPITMWEKAIKFR</sequence>
<evidence type="ECO:0000313" key="1">
    <source>
        <dbReference type="EMBL" id="MBE1424595.1"/>
    </source>
</evidence>
<keyword evidence="2" id="KW-1185">Reference proteome</keyword>
<comment type="caution">
    <text evidence="1">The sequence shown here is derived from an EMBL/GenBank/DDBJ whole genome shotgun (WGS) entry which is preliminary data.</text>
</comment>
<proteinExistence type="predicted"/>
<gene>
    <name evidence="1" type="ORF">H4684_001229</name>
</gene>
<reference evidence="1 2" key="1">
    <citation type="submission" date="2020-10" db="EMBL/GenBank/DDBJ databases">
        <title>Genomic Encyclopedia of Type Strains, Phase IV (KMG-IV): sequencing the most valuable type-strain genomes for metagenomic binning, comparative biology and taxonomic classification.</title>
        <authorList>
            <person name="Goeker M."/>
        </authorList>
    </citation>
    <scope>NUCLEOTIDE SEQUENCE [LARGE SCALE GENOMIC DNA]</scope>
    <source>
        <strain evidence="1 2">DSM 4194</strain>
    </source>
</reference>